<proteinExistence type="predicted"/>
<sequence>MGVLVINVLSLATLFYEHA</sequence>
<reference evidence="1" key="2">
    <citation type="journal article" date="2015" name="Fish Shellfish Immunol.">
        <title>Early steps in the European eel (Anguilla anguilla)-Vibrio vulnificus interaction in the gills: Role of the RtxA13 toxin.</title>
        <authorList>
            <person name="Callol A."/>
            <person name="Pajuelo D."/>
            <person name="Ebbesson L."/>
            <person name="Teles M."/>
            <person name="MacKenzie S."/>
            <person name="Amaro C."/>
        </authorList>
    </citation>
    <scope>NUCLEOTIDE SEQUENCE</scope>
</reference>
<dbReference type="EMBL" id="GBXM01034691">
    <property type="protein sequence ID" value="JAH73886.1"/>
    <property type="molecule type" value="Transcribed_RNA"/>
</dbReference>
<reference evidence="1" key="1">
    <citation type="submission" date="2014-11" db="EMBL/GenBank/DDBJ databases">
        <authorList>
            <person name="Amaro Gonzalez C."/>
        </authorList>
    </citation>
    <scope>NUCLEOTIDE SEQUENCE</scope>
</reference>
<organism evidence="1">
    <name type="scientific">Anguilla anguilla</name>
    <name type="common">European freshwater eel</name>
    <name type="synonym">Muraena anguilla</name>
    <dbReference type="NCBI Taxonomy" id="7936"/>
    <lineage>
        <taxon>Eukaryota</taxon>
        <taxon>Metazoa</taxon>
        <taxon>Chordata</taxon>
        <taxon>Craniata</taxon>
        <taxon>Vertebrata</taxon>
        <taxon>Euteleostomi</taxon>
        <taxon>Actinopterygii</taxon>
        <taxon>Neopterygii</taxon>
        <taxon>Teleostei</taxon>
        <taxon>Anguilliformes</taxon>
        <taxon>Anguillidae</taxon>
        <taxon>Anguilla</taxon>
    </lineage>
</organism>
<name>A0A0E9V7B3_ANGAN</name>
<protein>
    <submittedName>
        <fullName evidence="1">Uncharacterized protein</fullName>
    </submittedName>
</protein>
<dbReference type="AlphaFoldDB" id="A0A0E9V7B3"/>
<evidence type="ECO:0000313" key="1">
    <source>
        <dbReference type="EMBL" id="JAH73886.1"/>
    </source>
</evidence>
<accession>A0A0E9V7B3</accession>